<dbReference type="InterPro" id="IPR056884">
    <property type="entry name" value="NPHP3-like_N"/>
</dbReference>
<evidence type="ECO:0000313" key="4">
    <source>
        <dbReference type="EMBL" id="KAF5326801.1"/>
    </source>
</evidence>
<dbReference type="AlphaFoldDB" id="A0A8H5F7Q9"/>
<evidence type="ECO:0000259" key="3">
    <source>
        <dbReference type="PROSITE" id="PS50837"/>
    </source>
</evidence>
<dbReference type="PANTHER" id="PTHR10039:SF16">
    <property type="entry name" value="GPI INOSITOL-DEACYLASE"/>
    <property type="match status" value="1"/>
</dbReference>
<feature type="compositionally biased region" description="Polar residues" evidence="2">
    <location>
        <begin position="163"/>
        <end position="172"/>
    </location>
</feature>
<dbReference type="OrthoDB" id="3266532at2759"/>
<proteinExistence type="predicted"/>
<dbReference type="Pfam" id="PF24883">
    <property type="entry name" value="NPHP3_N"/>
    <property type="match status" value="1"/>
</dbReference>
<dbReference type="InterPro" id="IPR036537">
    <property type="entry name" value="Adaptor_Cbl_N_dom_sf"/>
</dbReference>
<dbReference type="Gene3D" id="3.40.50.300">
    <property type="entry name" value="P-loop containing nucleotide triphosphate hydrolases"/>
    <property type="match status" value="1"/>
</dbReference>
<dbReference type="InterPro" id="IPR059179">
    <property type="entry name" value="MLKL-like_MCAfunc"/>
</dbReference>
<feature type="domain" description="NACHT" evidence="3">
    <location>
        <begin position="404"/>
        <end position="557"/>
    </location>
</feature>
<dbReference type="PROSITE" id="PS50837">
    <property type="entry name" value="NACHT"/>
    <property type="match status" value="1"/>
</dbReference>
<keyword evidence="1" id="KW-0677">Repeat</keyword>
<evidence type="ECO:0000313" key="5">
    <source>
        <dbReference type="Proteomes" id="UP000567179"/>
    </source>
</evidence>
<feature type="region of interest" description="Disordered" evidence="2">
    <location>
        <begin position="1"/>
        <end position="25"/>
    </location>
</feature>
<dbReference type="CDD" id="cd21037">
    <property type="entry name" value="MLKL_NTD"/>
    <property type="match status" value="1"/>
</dbReference>
<comment type="caution">
    <text evidence="4">The sequence shown here is derived from an EMBL/GenBank/DDBJ whole genome shotgun (WGS) entry which is preliminary data.</text>
</comment>
<evidence type="ECO:0000256" key="1">
    <source>
        <dbReference type="ARBA" id="ARBA00022737"/>
    </source>
</evidence>
<evidence type="ECO:0000256" key="2">
    <source>
        <dbReference type="SAM" id="MobiDB-lite"/>
    </source>
</evidence>
<reference evidence="4 5" key="1">
    <citation type="journal article" date="2020" name="ISME J.">
        <title>Uncovering the hidden diversity of litter-decomposition mechanisms in mushroom-forming fungi.</title>
        <authorList>
            <person name="Floudas D."/>
            <person name="Bentzer J."/>
            <person name="Ahren D."/>
            <person name="Johansson T."/>
            <person name="Persson P."/>
            <person name="Tunlid A."/>
        </authorList>
    </citation>
    <scope>NUCLEOTIDE SEQUENCE [LARGE SCALE GENOMIC DNA]</scope>
    <source>
        <strain evidence="4 5">CBS 101986</strain>
    </source>
</reference>
<organism evidence="4 5">
    <name type="scientific">Psilocybe cf. subviscida</name>
    <dbReference type="NCBI Taxonomy" id="2480587"/>
    <lineage>
        <taxon>Eukaryota</taxon>
        <taxon>Fungi</taxon>
        <taxon>Dikarya</taxon>
        <taxon>Basidiomycota</taxon>
        <taxon>Agaricomycotina</taxon>
        <taxon>Agaricomycetes</taxon>
        <taxon>Agaricomycetidae</taxon>
        <taxon>Agaricales</taxon>
        <taxon>Agaricineae</taxon>
        <taxon>Strophariaceae</taxon>
        <taxon>Psilocybe</taxon>
    </lineage>
</organism>
<dbReference type="EMBL" id="JAACJJ010000014">
    <property type="protein sequence ID" value="KAF5326801.1"/>
    <property type="molecule type" value="Genomic_DNA"/>
</dbReference>
<gene>
    <name evidence="4" type="ORF">D9619_004041</name>
</gene>
<dbReference type="InterPro" id="IPR007111">
    <property type="entry name" value="NACHT_NTPase"/>
</dbReference>
<dbReference type="GO" id="GO:0007166">
    <property type="term" value="P:cell surface receptor signaling pathway"/>
    <property type="evidence" value="ECO:0007669"/>
    <property type="project" value="InterPro"/>
</dbReference>
<dbReference type="Gene3D" id="1.20.930.20">
    <property type="entry name" value="Adaptor protein Cbl, N-terminal domain"/>
    <property type="match status" value="1"/>
</dbReference>
<protein>
    <recommendedName>
        <fullName evidence="3">NACHT domain-containing protein</fullName>
    </recommendedName>
</protein>
<keyword evidence="5" id="KW-1185">Reference proteome</keyword>
<accession>A0A8H5F7Q9</accession>
<dbReference type="SUPFAM" id="SSF52540">
    <property type="entry name" value="P-loop containing nucleoside triphosphate hydrolases"/>
    <property type="match status" value="1"/>
</dbReference>
<name>A0A8H5F7Q9_9AGAR</name>
<dbReference type="Proteomes" id="UP000567179">
    <property type="component" value="Unassembled WGS sequence"/>
</dbReference>
<feature type="region of interest" description="Disordered" evidence="2">
    <location>
        <begin position="51"/>
        <end position="78"/>
    </location>
</feature>
<sequence length="877" mass="95949">MLPSTHTPDPGTKIPKRSLGRRVAAGLGKGIKRVFRRGDKGADDRAATVSLSDVAGGQGDENEPLHPGQGIGRMANMSTPDISDLMFQTDSPRTPVPLGHATSLSAQQAIPRDDNIHQSASVIQGTLGHQENASKAAGSIIGSVIKDPVVPADKVAPVHGFPPSSNLGSVSVNRGPPSEDVHPGASTQTATPSNLTENVMDALGVAGRFAKTLLKKLPDLAEPNPVKLALGVAKAVLEAKETIDGNKEEIAMRIFDISANLEVMEAATHDGVPKPAEAALARFTAALRGALKDLGDLKSASLAKRIFDYEEAAKQIQEIWTRMDTSRINFLTDMALSIQKTASQMADDIHKERLYRLRPSENADYKSVILDQAIRREECTAGTRVGILDEIEDWANDTAEDSPAVFWLTGQAGSGKTTIATTIATKFGGAVSPGKTVLGANFFCSRQFPETRNPIRIIPTIAYHLARKCASFADALVVGDKFDAVSYPVSDQLRSIFVAPWLQSESVRASSAPYLIVIDALDELADDGSTNFLNSLFNLLNNVSLKGFKILITSRSDPKIVGLIASFSARTERWLQRVPLNEVSSDIAKYLKLHLPMLSNEDLDKLEALADGLFIHAATTVRYLTPRSDIQEDEQMELLDELLQYTYRGNMSTDRSGSEFIIDVLYQHILRDALSASRGKQRQRRLSAIHMLLSTGERSSPSVISALLGGNGPTPEIVQAVVNSLHAVLYVQEGLIFWYHASFPDFIFDSMRSNFELNGESFTFSCDESVLQKQLRDICFTWLRKLKFNICNIPSSFLLDSDYYDVDSLLAYSAVNWSHHLPISGDPTMSLQEIEAFLELCALFWIELMNLVKQSDKCSSILHRAQRWVEQQPAGSD</sequence>
<feature type="region of interest" description="Disordered" evidence="2">
    <location>
        <begin position="159"/>
        <end position="193"/>
    </location>
</feature>
<dbReference type="PANTHER" id="PTHR10039">
    <property type="entry name" value="AMELOGENIN"/>
    <property type="match status" value="1"/>
</dbReference>
<dbReference type="InterPro" id="IPR027417">
    <property type="entry name" value="P-loop_NTPase"/>
</dbReference>